<dbReference type="RefSeq" id="WP_200272103.1">
    <property type="nucleotide sequence ID" value="NZ_JAENIJ010000025.1"/>
</dbReference>
<proteinExistence type="predicted"/>
<keyword evidence="2" id="KW-1185">Reference proteome</keyword>
<accession>A0A934S992</accession>
<sequence length="275" mass="30624">MDIEPIIEAIRTQSIEGGIIKPAGYQIHHEEIFHELPSQARGKIAAKSLESLASYTIRHNGSGTAVFADIDSDKITSVLDWHDPDTASGWGNHRVFYQLKYTEDWEAWKGVSGRLLDQKKFAEFIEENLDCIEKPSAAEVLSVATTLSGKRNIEFTSVTNLHNGDRSIGWNEKTEAKTAGDLKVPSELLLKIPIFEGAENESTFEIRALFRYHISDGKLGFEVKLQKTEKIHRAAFKNVVGALREMLVSEGLDEDSIIFGSVAETPLSTLTNHKV</sequence>
<protein>
    <submittedName>
        <fullName evidence="1">DUF2303 family protein</fullName>
    </submittedName>
</protein>
<gene>
    <name evidence="1" type="ORF">JIN85_14855</name>
</gene>
<name>A0A934S992_9BACT</name>
<evidence type="ECO:0000313" key="1">
    <source>
        <dbReference type="EMBL" id="MBK1883695.1"/>
    </source>
</evidence>
<reference evidence="1" key="1">
    <citation type="submission" date="2021-01" db="EMBL/GenBank/DDBJ databases">
        <title>Modified the classification status of verrucomicrobia.</title>
        <authorList>
            <person name="Feng X."/>
        </authorList>
    </citation>
    <scope>NUCLEOTIDE SEQUENCE</scope>
    <source>
        <strain evidence="1">KCTC 22041</strain>
    </source>
</reference>
<dbReference type="InterPro" id="IPR019276">
    <property type="entry name" value="DUF2303"/>
</dbReference>
<dbReference type="AlphaFoldDB" id="A0A934S992"/>
<evidence type="ECO:0000313" key="2">
    <source>
        <dbReference type="Proteomes" id="UP000603141"/>
    </source>
</evidence>
<dbReference type="Proteomes" id="UP000603141">
    <property type="component" value="Unassembled WGS sequence"/>
</dbReference>
<dbReference type="EMBL" id="JAENIJ010000025">
    <property type="protein sequence ID" value="MBK1883695.1"/>
    <property type="molecule type" value="Genomic_DNA"/>
</dbReference>
<organism evidence="1 2">
    <name type="scientific">Luteolibacter pohnpeiensis</name>
    <dbReference type="NCBI Taxonomy" id="454153"/>
    <lineage>
        <taxon>Bacteria</taxon>
        <taxon>Pseudomonadati</taxon>
        <taxon>Verrucomicrobiota</taxon>
        <taxon>Verrucomicrobiia</taxon>
        <taxon>Verrucomicrobiales</taxon>
        <taxon>Verrucomicrobiaceae</taxon>
        <taxon>Luteolibacter</taxon>
    </lineage>
</organism>
<dbReference type="Pfam" id="PF10065">
    <property type="entry name" value="DUF2303"/>
    <property type="match status" value="1"/>
</dbReference>
<comment type="caution">
    <text evidence="1">The sequence shown here is derived from an EMBL/GenBank/DDBJ whole genome shotgun (WGS) entry which is preliminary data.</text>
</comment>